<feature type="region of interest" description="Disordered" evidence="9">
    <location>
        <begin position="2253"/>
        <end position="2286"/>
    </location>
</feature>
<dbReference type="PANTHER" id="PTHR45626">
    <property type="entry name" value="TRANSCRIPTION TERMINATION FACTOR 2-RELATED"/>
    <property type="match status" value="1"/>
</dbReference>
<dbReference type="OrthoDB" id="448448at2759"/>
<proteinExistence type="predicted"/>
<dbReference type="Pfam" id="PF06087">
    <property type="entry name" value="Tyr-DNA_phospho"/>
    <property type="match status" value="1"/>
</dbReference>
<feature type="compositionally biased region" description="Basic and acidic residues" evidence="9">
    <location>
        <begin position="1176"/>
        <end position="1190"/>
    </location>
</feature>
<feature type="transmembrane region" description="Helical" evidence="10">
    <location>
        <begin position="2617"/>
        <end position="2639"/>
    </location>
</feature>
<feature type="domain" description="Helicase C-terminal" evidence="13">
    <location>
        <begin position="963"/>
        <end position="1132"/>
    </location>
</feature>
<dbReference type="PROSITE" id="PS51192">
    <property type="entry name" value="HELICASE_ATP_BIND_1"/>
    <property type="match status" value="1"/>
</dbReference>
<comment type="caution">
    <text evidence="14">The sequence shown here is derived from an EMBL/GenBank/DDBJ whole genome shotgun (WGS) entry which is preliminary data.</text>
</comment>
<dbReference type="GO" id="GO:0008094">
    <property type="term" value="F:ATP-dependent activity, acting on DNA"/>
    <property type="evidence" value="ECO:0007669"/>
    <property type="project" value="TreeGrafter"/>
</dbReference>
<evidence type="ECO:0000256" key="1">
    <source>
        <dbReference type="ARBA" id="ARBA00022741"/>
    </source>
</evidence>
<feature type="compositionally biased region" description="Polar residues" evidence="9">
    <location>
        <begin position="2217"/>
        <end position="2231"/>
    </location>
</feature>
<dbReference type="PROSITE" id="PS51194">
    <property type="entry name" value="HELICASE_CTER"/>
    <property type="match status" value="1"/>
</dbReference>
<feature type="binding site" evidence="6">
    <location>
        <position position="1513"/>
    </location>
    <ligand>
        <name>substrate</name>
    </ligand>
</feature>
<dbReference type="GO" id="GO:0006281">
    <property type="term" value="P:DNA repair"/>
    <property type="evidence" value="ECO:0007669"/>
    <property type="project" value="InterPro"/>
</dbReference>
<name>A0A812L356_9DINO</name>
<keyword evidence="15" id="KW-1185">Reference proteome</keyword>
<reference evidence="14" key="1">
    <citation type="submission" date="2021-02" db="EMBL/GenBank/DDBJ databases">
        <authorList>
            <person name="Dougan E. K."/>
            <person name="Rhodes N."/>
            <person name="Thang M."/>
            <person name="Chan C."/>
        </authorList>
    </citation>
    <scope>NUCLEOTIDE SEQUENCE</scope>
</reference>
<dbReference type="InterPro" id="IPR050628">
    <property type="entry name" value="SNF2_RAD54_helicase_TF"/>
</dbReference>
<gene>
    <name evidence="14" type="primary">RAD5B</name>
    <name evidence="14" type="ORF">SNAT2548_LOCUS9988</name>
</gene>
<dbReference type="InterPro" id="IPR010347">
    <property type="entry name" value="Tdp1"/>
</dbReference>
<dbReference type="Pfam" id="PF00176">
    <property type="entry name" value="SNF2-rel_dom"/>
    <property type="match status" value="1"/>
</dbReference>
<keyword evidence="8" id="KW-0863">Zinc-finger</keyword>
<evidence type="ECO:0000256" key="3">
    <source>
        <dbReference type="ARBA" id="ARBA00022806"/>
    </source>
</evidence>
<keyword evidence="10" id="KW-1133">Transmembrane helix</keyword>
<keyword evidence="8" id="KW-0479">Metal-binding</keyword>
<dbReference type="Proteomes" id="UP000604046">
    <property type="component" value="Unassembled WGS sequence"/>
</dbReference>
<keyword evidence="3" id="KW-0347">Helicase</keyword>
<dbReference type="SUPFAM" id="SSF52540">
    <property type="entry name" value="P-loop containing nucleoside triphosphate hydrolases"/>
    <property type="match status" value="3"/>
</dbReference>
<evidence type="ECO:0000256" key="2">
    <source>
        <dbReference type="ARBA" id="ARBA00022801"/>
    </source>
</evidence>
<dbReference type="Gene3D" id="3.40.50.10810">
    <property type="entry name" value="Tandem AAA-ATPase domain"/>
    <property type="match status" value="1"/>
</dbReference>
<evidence type="ECO:0000256" key="5">
    <source>
        <dbReference type="PIRSR" id="PIRSR610347-1"/>
    </source>
</evidence>
<feature type="compositionally biased region" description="Acidic residues" evidence="9">
    <location>
        <begin position="2263"/>
        <end position="2272"/>
    </location>
</feature>
<keyword evidence="1" id="KW-0547">Nucleotide-binding</keyword>
<feature type="region of interest" description="Disordered" evidence="9">
    <location>
        <begin position="113"/>
        <end position="140"/>
    </location>
</feature>
<dbReference type="InterPro" id="IPR001841">
    <property type="entry name" value="Znf_RING"/>
</dbReference>
<evidence type="ECO:0000313" key="14">
    <source>
        <dbReference type="EMBL" id="CAE7235035.1"/>
    </source>
</evidence>
<feature type="domain" description="Helicase ATP-binding" evidence="12">
    <location>
        <begin position="506"/>
        <end position="708"/>
    </location>
</feature>
<evidence type="ECO:0000313" key="15">
    <source>
        <dbReference type="Proteomes" id="UP000604046"/>
    </source>
</evidence>
<dbReference type="InterPro" id="IPR049730">
    <property type="entry name" value="SNF2/RAD54-like_C"/>
</dbReference>
<dbReference type="Pfam" id="PF17784">
    <property type="entry name" value="Sulfotransfer_4"/>
    <property type="match status" value="1"/>
</dbReference>
<evidence type="ECO:0000259" key="12">
    <source>
        <dbReference type="PROSITE" id="PS51192"/>
    </source>
</evidence>
<evidence type="ECO:0000256" key="10">
    <source>
        <dbReference type="SAM" id="Phobius"/>
    </source>
</evidence>
<dbReference type="InterPro" id="IPR014001">
    <property type="entry name" value="Helicase_ATP-bd"/>
</dbReference>
<dbReference type="InterPro" id="IPR040632">
    <property type="entry name" value="Sulfotransfer_4"/>
</dbReference>
<feature type="active site" description="Proton donor/acceptor" evidence="5">
    <location>
        <position position="1730"/>
    </location>
</feature>
<evidence type="ECO:0000256" key="7">
    <source>
        <dbReference type="PIRSR" id="PIRSR610347-3"/>
    </source>
</evidence>
<keyword evidence="4" id="KW-0067">ATP-binding</keyword>
<keyword evidence="8" id="KW-0862">Zinc</keyword>
<dbReference type="InterPro" id="IPR027417">
    <property type="entry name" value="P-loop_NTPase"/>
</dbReference>
<dbReference type="Gene3D" id="3.30.870.10">
    <property type="entry name" value="Endonuclease Chain A"/>
    <property type="match status" value="2"/>
</dbReference>
<evidence type="ECO:0000259" key="13">
    <source>
        <dbReference type="PROSITE" id="PS51194"/>
    </source>
</evidence>
<dbReference type="SMART" id="SM00490">
    <property type="entry name" value="HELICc"/>
    <property type="match status" value="1"/>
</dbReference>
<dbReference type="SUPFAM" id="SSF56784">
    <property type="entry name" value="HAD-like"/>
    <property type="match status" value="1"/>
</dbReference>
<feature type="region of interest" description="Disordered" evidence="9">
    <location>
        <begin position="1165"/>
        <end position="1253"/>
    </location>
</feature>
<dbReference type="PROSITE" id="PS50089">
    <property type="entry name" value="ZF_RING_2"/>
    <property type="match status" value="1"/>
</dbReference>
<dbReference type="Gene3D" id="3.40.50.1000">
    <property type="entry name" value="HAD superfamily/HAD-like"/>
    <property type="match status" value="1"/>
</dbReference>
<dbReference type="GO" id="GO:0005524">
    <property type="term" value="F:ATP binding"/>
    <property type="evidence" value="ECO:0007669"/>
    <property type="project" value="UniProtKB-KW"/>
</dbReference>
<feature type="region of interest" description="Disordered" evidence="9">
    <location>
        <begin position="284"/>
        <end position="324"/>
    </location>
</feature>
<dbReference type="SUPFAM" id="SSF56024">
    <property type="entry name" value="Phospholipase D/nuclease"/>
    <property type="match status" value="2"/>
</dbReference>
<dbReference type="InterPro" id="IPR023214">
    <property type="entry name" value="HAD_sf"/>
</dbReference>
<evidence type="ECO:0000256" key="9">
    <source>
        <dbReference type="SAM" id="MobiDB-lite"/>
    </source>
</evidence>
<keyword evidence="10" id="KW-0812">Transmembrane</keyword>
<feature type="region of interest" description="Disordered" evidence="9">
    <location>
        <begin position="64"/>
        <end position="100"/>
    </location>
</feature>
<organism evidence="14 15">
    <name type="scientific">Symbiodinium natans</name>
    <dbReference type="NCBI Taxonomy" id="878477"/>
    <lineage>
        <taxon>Eukaryota</taxon>
        <taxon>Sar</taxon>
        <taxon>Alveolata</taxon>
        <taxon>Dinophyceae</taxon>
        <taxon>Suessiales</taxon>
        <taxon>Symbiodiniaceae</taxon>
        <taxon>Symbiodinium</taxon>
    </lineage>
</organism>
<dbReference type="GO" id="GO:0004386">
    <property type="term" value="F:helicase activity"/>
    <property type="evidence" value="ECO:0007669"/>
    <property type="project" value="UniProtKB-KW"/>
</dbReference>
<feature type="transmembrane region" description="Helical" evidence="10">
    <location>
        <begin position="2529"/>
        <end position="2553"/>
    </location>
</feature>
<dbReference type="Pfam" id="PF03407">
    <property type="entry name" value="Nucleotid_trans"/>
    <property type="match status" value="4"/>
</dbReference>
<dbReference type="InterPro" id="IPR001650">
    <property type="entry name" value="Helicase_C-like"/>
</dbReference>
<dbReference type="PANTHER" id="PTHR45626:SF22">
    <property type="entry name" value="DNA REPAIR PROTEIN RAD5"/>
    <property type="match status" value="1"/>
</dbReference>
<feature type="domain" description="RING-type" evidence="11">
    <location>
        <begin position="880"/>
        <end position="919"/>
    </location>
</feature>
<evidence type="ECO:0000256" key="6">
    <source>
        <dbReference type="PIRSR" id="PIRSR610347-2"/>
    </source>
</evidence>
<dbReference type="SUPFAM" id="SSF57850">
    <property type="entry name" value="RING/U-box"/>
    <property type="match status" value="1"/>
</dbReference>
<feature type="compositionally biased region" description="Basic and acidic residues" evidence="9">
    <location>
        <begin position="313"/>
        <end position="323"/>
    </location>
</feature>
<feature type="active site" description="Nucleophile" evidence="5">
    <location>
        <position position="1511"/>
    </location>
</feature>
<dbReference type="Pfam" id="PF00271">
    <property type="entry name" value="Helicase_C"/>
    <property type="match status" value="1"/>
</dbReference>
<accession>A0A812L356</accession>
<dbReference type="SMART" id="SM00487">
    <property type="entry name" value="DEXDc"/>
    <property type="match status" value="1"/>
</dbReference>
<dbReference type="SMART" id="SM00184">
    <property type="entry name" value="RING"/>
    <property type="match status" value="1"/>
</dbReference>
<evidence type="ECO:0000256" key="4">
    <source>
        <dbReference type="ARBA" id="ARBA00022840"/>
    </source>
</evidence>
<dbReference type="InterPro" id="IPR013083">
    <property type="entry name" value="Znf_RING/FYVE/PHD"/>
</dbReference>
<dbReference type="Gene3D" id="3.40.50.300">
    <property type="entry name" value="P-loop containing nucleotide triphosphate hydrolases"/>
    <property type="match status" value="2"/>
</dbReference>
<feature type="region of interest" description="Disordered" evidence="9">
    <location>
        <begin position="2212"/>
        <end position="2239"/>
    </location>
</feature>
<evidence type="ECO:0000259" key="11">
    <source>
        <dbReference type="PROSITE" id="PS50089"/>
    </source>
</evidence>
<dbReference type="Gene3D" id="3.30.40.10">
    <property type="entry name" value="Zinc/RING finger domain, C3HC4 (zinc finger)"/>
    <property type="match status" value="1"/>
</dbReference>
<keyword evidence="10" id="KW-0472">Membrane</keyword>
<dbReference type="InterPro" id="IPR036412">
    <property type="entry name" value="HAD-like_sf"/>
</dbReference>
<keyword evidence="2" id="KW-0378">Hydrolase</keyword>
<dbReference type="InterPro" id="IPR038718">
    <property type="entry name" value="SNF2-like_sf"/>
</dbReference>
<dbReference type="CDD" id="cd18793">
    <property type="entry name" value="SF2_C_SNF"/>
    <property type="match status" value="1"/>
</dbReference>
<dbReference type="Pfam" id="PF13920">
    <property type="entry name" value="zf-C3HC4_3"/>
    <property type="match status" value="1"/>
</dbReference>
<evidence type="ECO:0000256" key="8">
    <source>
        <dbReference type="PROSITE-ProRule" id="PRU00175"/>
    </source>
</evidence>
<feature type="binding site" evidence="6">
    <location>
        <position position="1732"/>
    </location>
    <ligand>
        <name>substrate</name>
    </ligand>
</feature>
<protein>
    <submittedName>
        <fullName evidence="14">RAD5B protein</fullName>
    </submittedName>
</protein>
<dbReference type="GO" id="GO:0008081">
    <property type="term" value="F:phosphoric diester hydrolase activity"/>
    <property type="evidence" value="ECO:0007669"/>
    <property type="project" value="InterPro"/>
</dbReference>
<dbReference type="InterPro" id="IPR005069">
    <property type="entry name" value="Nucl-diP-sugar_transferase"/>
</dbReference>
<dbReference type="GO" id="GO:0005634">
    <property type="term" value="C:nucleus"/>
    <property type="evidence" value="ECO:0007669"/>
    <property type="project" value="InterPro"/>
</dbReference>
<sequence>MGAPPAQLALLREVVGAGLPDDALASAWQRSGGDLAAAVNLLLDAPAQVYPATASKTIEIELDDSDGEQSARSKPVDSAQLQPSPAPVASSSGGGSGVSGGSGGKFLCLLKAKQEPSEHPAKKRRTSGSQALEIPRKPSAHGRTCNIEWSMALGSFTFMAWSTIRLGSEQKFPTGDADGSFGPLLRTGRRLELRWAVEAKRSRARPGSVAAQAGAETGTIRFDACGQEVGRFPADANKTLVPLLARRLIDVEAVVGRDPPRALALGTDLPVVVRVSLRSVALRTPGQTDTKPATAAEVDGGKGKSKGQNQKAVHKEEADKEIQRTSTSMLLEKLNLPCRRRAALEGDAMVAADEPPAKVEGLADEEPEVEEEEMSRVAAAQLGRSDQLERHDLPGIVLPSGIFETRLRPYQAQAVFWMWQRENPTSSLPSCFQNSEPHKEDQEVEACANPSLSQVAQEPLHERQLHPMWDEYELPEETGPLPGGGGSARYLYYHRTTGALSLDFPDAALAHCRGGILADDMGLGKTVMCLALTALDFGPSSLPTARKAAPELRIMEEADASSKPKGGVFQVQAAQDEGSVGGVLVVAPLSLIRQWHSEAERHFFASAVPSIHEFHGSGKNISLEQLRSTGIVLTTYNTLASQPEDSLLFQVYWRRIILDEAHSIKNRCSRQAQASFRLRGFCRWCVTGTPLQNSVEELYSTVRFLRVEPWCAWPCWRKAVAMPLERGRHGDADAMTQALDTARRIVTPLIIRRTKSTVNPVTGEPLLRLPTKHLHVQHLELSAAERDFYDTLWRKAKTEFDTFVEKGEVLSKYTHILQLIGKLRQALCHPFLVFARAGSKDEDMESLERRYLADVSGEDVSEAYVATLLQEIRNGEHSDCAICYDTPQDPTLTPCGHIFCRECCYKIIKQCHGECPVCRKPGITRKSLKVLPGASSIPAHLLAKASAADGASAGEPAGIQSTKMKELLKLLRTDMAEGHRVVVFSQWTSFLELIERALDAERIQHKRFDGSLSLEERAQRVAWLSEAAVTGHGARVLLAGLKSGGTGLNLVAASRLYLLDLWWNPAVEEQAIQRVHRIGQKQEVHIYKFVVEDTIDCDLLQLHRAKERLLEDALSGGKGHETATKLTMDDLKRLFNPCRSLRTGGSSAAAEAKALTLGCPAAAAAPQEHPVADPGEAAKEEPMPQAEERSPMVTQEQANAVDVAMPQAQADSPEAIPPTGICSSPEACEPQEAATDAADIPQARTDKPSAAAKHSLRSISALRTWQPWQQMPVRMAEPSAKRRCLDATETGRPLWEVPPRSKQAQWHFVHDLLQTSVKAWRWGGVGWRRLEEAYLTGQDSAEIGESGSKVLWTPCGQYAELKAGSVRPVRRCWISTEAASDAIATCEIRWFNGSEIFLNRLSSQGTQRRDVVDLTEDDEPGHSKREGELSLDELVAGQGLRSVLVASYGMNRDDVVAVFGQPETLTLVDQYDHVREAPGVEPLVGEGAFAGWTLVRPMFEQGPAYKGGVLHPKLLLLEFSDRLRAVVSSANFSRAGFSEISQCIWVCDFPAKEPTTKTTKRTDFGASLWDFVDRLLTINSGSQGADLAQKVRRKWLGVLSQYSLTVPEGIHLVASVPGRHWSPSFGLGRLQHLLSEASRKGCQWGRVWYQFSSCGQVRTGRWFDHFAKIVSDPESGRPDLRLVWPTERQALQKGIAGRGNYCLDDPDNLPRGCLHRLEPSDGRPQHVLLHSKVMVAEAASDSTKLAWVYAGSHNLSSAAWGMQVEDDLRISSWELGILFISPRCNVPFKWPAPAYSDMDRPWSPAVFYRTVFHANVDEAEVQRQHDAGTKLAALMRNATSPVDLKLVRLVPGMYGEEDVAGRATLLRFFLDLDDTVLTPYIYNTILAAPNVATKLADLGGIWVVDTSQKSGHLESLLWHLNLEYDVHVTAPFLLAHCRPPGSSGDLAWAVKDRASWSEFPEPGNVFAWLAEFESRSAALLSHPALVMAPEPSNVSEAWEGAKAMAAVAGYRLLVFELEGVLVRRARKLQLLPGVEEFFTSLASLLDPPQVAIASDQSQVGLRVWLESFAQGDARIASKPTEAEARSRVQGAIALLEEVVHKASPKKQDGEAAEVSPVSLACRPLRSLLSFRYRARGSGRWGLAPSGRDQEGSWRKDWAKPAPGMIKQAMADASVPCTQTVVIGAERADQEAATAAGASFIWASDLLGSKTPSKVARQATSKAASKTSNQRHQPADAGQPAHAWRFGVLRHGEGGSHESQGAIDIDEDSDSDAAQERRASEPPPKASLMRRDHLLNVARKRSSLFLLQVLPFLASAGQLHVIGAGMPRTGTTSLRAALHLLGYKAFHMQDILASSRHSQAWLDFVTDRSSFDDLIEHIVRHHFNATVDAPFNHFVDRLAQRFPSAKVILTIRNSTDWAQSMAKFNFFMEATRRPPFNWVEPFRSLELLAQRLPRKIEMKSRIFRKIGEFEDEYLARVQADWVRQVQQVVPPENLLVFDVAEGWGPLCKFLELPPPQSEFPNLNHGTKVHILGYLLHFVCWTWPVYPVVLLRFAIKCLVPLQKYDAVCTSVAARVYFATRFVCLYLEIDVSIDAIRILMSVQSQSKPNKFAKFRPMRRTVLISAVLLGACISITLEGYGAASLRALQSLTLTVRRKVEISQSASPQTSEQLPQLLRKHAGLYQDKTRAPELKNVLLLTAANYGYLDMLQNWECFARKFGLDWLVVALDDRIYKELGPERSFPTVGERHDSYERFGSPGFKIVGCNKLRSMLYVLVETQLDVVFSDGDSVFKSDPFLPSLSLGSMMRSGKYDMIYGRKITPPGVKKDEYHQEPIKGNTGFYYVSGSRKPRIMQQMFNISIQWCDRRPGEDDQENFWDALVVERKRRPSDKAFFACFRHCDSSQCAGVEEGAVFDYCDMSPWEYLDGAIQPTDALKAPYHLISYHATWVFGKDAKQKKLKTVELWDPTCASNDLGMQGTASGSKAAALADLPASPDATAKNQQLPQLLRKHAGLYQDKTRAPELKNVLLLTAANYGYLDMLQNWECFARKFGLDWLVVALDDRIYKELGPERSFPTVGERHDSYERFGSPGFKIVGCNKLRSMLYVLVETQLDVVFSDGDSVFKSDPFLPSLSLGSMMRSGKYDMIYGRKITPPGVKKDEYHQEPIKGNTGFYYVSGSRKPRIMQQMFNISIQWCDRRPGEDDQENFWDALVVERKRRPSDKAFFACFRHCDSSQCAGVEEGAVFDYCDMSPWEYLDGAIQPTDALKAPYHLISYHATWVFGKDAKQKKLKTVELWDPTCASNDLGMQGTASGSKAAALADLPASPDATAKNQQLPQLLRKHAGLYQDKTRAPELKNVLLLTAANYGYLDMLQNWECFARKFGLDWLVVALDDRIYKELGPERSFPTVGERHDSYERFGSPGFKIVGCNKLRSMLYVLVETQLDVVFSDGDSVFKSDPFLPSLSLGSMMRSGKYDMIYGRKITPPGVKRDEYHQEPIKGNTGFYYVSGSRKPRIMQQMFNISIQWCDRRPGEDDQENFWDALVVERKRRPSDKAFFACFRHCDSSQCAGVEEGAVFDYCDMSPWEYLDGAIQPTDALKAPYHLISYHATWVFGKDAKQKKLKTVELWDPTCASNDLGMQGTASGSKAAALADLPASPDATAKNQQLPQLLRQHAGLYQDKTRAPELKNVLLLTAANYGYLDMLQNWECFARKLGLDWLVVALDDRIYKELGPERSFPTVGERHDSYERFGSPGFKIVGCNKLRSMLYVLVETQLDVVFSDGDSVFKSDPFLPSLSLGSMMRSGKYDMIYGRKIKPPGVRKDEYHQEPIKGNTGFYYVSGSRNPRIMQQMFNISIQWCDRRPGEDDQENFWDALVVERKRRPSDKAFFACFRHCDSSQCAGIEEGAVFDYCDMSPWEYLDGAIQPTDALKEGGAVGPDVCNCMKLNATELARAVSHADEQAPKCLCHGSAVIQKHVRFVVAELGFHRLDAAWESMKEVAKRLHDNLRCTYHDALRRLSPRLL</sequence>
<dbReference type="InterPro" id="IPR000330">
    <property type="entry name" value="SNF2_N"/>
</dbReference>
<feature type="site" description="Interaction with DNA" evidence="7">
    <location>
        <position position="1756"/>
    </location>
</feature>
<dbReference type="GO" id="GO:0008270">
    <property type="term" value="F:zinc ion binding"/>
    <property type="evidence" value="ECO:0007669"/>
    <property type="project" value="UniProtKB-KW"/>
</dbReference>
<dbReference type="CDD" id="cd18008">
    <property type="entry name" value="DEXDc_SHPRH-like"/>
    <property type="match status" value="1"/>
</dbReference>
<dbReference type="EMBL" id="CAJNDS010000802">
    <property type="protein sequence ID" value="CAE7235035.1"/>
    <property type="molecule type" value="Genomic_DNA"/>
</dbReference>